<evidence type="ECO:0000313" key="1">
    <source>
        <dbReference type="EMBL" id="RDD80204.1"/>
    </source>
</evidence>
<keyword evidence="2" id="KW-1185">Reference proteome</keyword>
<dbReference type="Proteomes" id="UP000253782">
    <property type="component" value="Unassembled WGS sequence"/>
</dbReference>
<evidence type="ECO:0000313" key="2">
    <source>
        <dbReference type="Proteomes" id="UP000253782"/>
    </source>
</evidence>
<gene>
    <name evidence="1" type="ORF">DVJ77_18865</name>
</gene>
<dbReference type="AlphaFoldDB" id="A0A369UHH8"/>
<comment type="caution">
    <text evidence="1">The sequence shown here is derived from an EMBL/GenBank/DDBJ whole genome shotgun (WGS) entry which is preliminary data.</text>
</comment>
<proteinExistence type="predicted"/>
<dbReference type="RefSeq" id="WP_114847082.1">
    <property type="nucleotide sequence ID" value="NZ_JBHSPE010000010.1"/>
</dbReference>
<protein>
    <submittedName>
        <fullName evidence="1">Uncharacterized protein</fullName>
    </submittedName>
</protein>
<name>A0A369UHH8_9GAMM</name>
<reference evidence="1 2" key="1">
    <citation type="submission" date="2018-07" db="EMBL/GenBank/DDBJ databases">
        <title>Dyella tabacisoli L4-6T, whole genome shotgun sequence.</title>
        <authorList>
            <person name="Zhou X.-K."/>
            <person name="Li W.-J."/>
            <person name="Duan Y.-Q."/>
        </authorList>
    </citation>
    <scope>NUCLEOTIDE SEQUENCE [LARGE SCALE GENOMIC DNA]</scope>
    <source>
        <strain evidence="1 2">L4-6</strain>
    </source>
</reference>
<sequence>MSKAFLGKFQLDVTVVGGQGPGAVHVHGHWAIYDLTISATDPIEQGQCPNERESLDDAINDATRFGEARMSDLHEADSAVQ</sequence>
<organism evidence="1 2">
    <name type="scientific">Dyella tabacisoli</name>
    <dbReference type="NCBI Taxonomy" id="2282381"/>
    <lineage>
        <taxon>Bacteria</taxon>
        <taxon>Pseudomonadati</taxon>
        <taxon>Pseudomonadota</taxon>
        <taxon>Gammaproteobacteria</taxon>
        <taxon>Lysobacterales</taxon>
        <taxon>Rhodanobacteraceae</taxon>
        <taxon>Dyella</taxon>
    </lineage>
</organism>
<dbReference type="EMBL" id="QQAH01000020">
    <property type="protein sequence ID" value="RDD80204.1"/>
    <property type="molecule type" value="Genomic_DNA"/>
</dbReference>
<accession>A0A369UHH8</accession>